<proteinExistence type="predicted"/>
<name>A0A831PMK6_9BACT</name>
<dbReference type="InterPro" id="IPR019238">
    <property type="entry name" value="AbiEi_2"/>
</dbReference>
<protein>
    <submittedName>
        <fullName evidence="1">Uncharacterized protein</fullName>
    </submittedName>
</protein>
<dbReference type="AlphaFoldDB" id="A0A831PMK6"/>
<sequence>METQEVVHTALENIPDETGIHFTWEDNPMAGAIGQLKLTFKNREIHFNTEIKKEILEHQLPNLEIAAKNKQPFLLVAHYLRPKIKTELRKRNIAYLEKNGNIFINHENWFILIDANKPVDLAKETGNRAFTKTGLKVVYLYLTEKNWLNKPQREIAKKTGAGLGNISNVNHGLQKEKFLLKVNRTQKQLNNKQELLEKWMKAYAVTLQPELKIGQFRFADEKNYIHYRKIQLDENTWWGGEPAGDILTDYLRPGELTLYTNNTRTGLMKQFKLIPDPKGNVRIFKAFWNTVNQQEQNTVHPLLVYVDLMNTGDNRCYETAQMIWDKYLAHEF</sequence>
<dbReference type="Proteomes" id="UP000886047">
    <property type="component" value="Unassembled WGS sequence"/>
</dbReference>
<dbReference type="Pfam" id="PF09952">
    <property type="entry name" value="AbiEi_2"/>
    <property type="match status" value="1"/>
</dbReference>
<accession>A0A831PMK6</accession>
<evidence type="ECO:0000313" key="1">
    <source>
        <dbReference type="EMBL" id="HDR52402.1"/>
    </source>
</evidence>
<gene>
    <name evidence="1" type="ORF">ENN90_12405</name>
</gene>
<reference evidence="1" key="1">
    <citation type="journal article" date="2020" name="mSystems">
        <title>Genome- and Community-Level Interaction Insights into Carbon Utilization and Element Cycling Functions of Hydrothermarchaeota in Hydrothermal Sediment.</title>
        <authorList>
            <person name="Zhou Z."/>
            <person name="Liu Y."/>
            <person name="Xu W."/>
            <person name="Pan J."/>
            <person name="Luo Z.H."/>
            <person name="Li M."/>
        </authorList>
    </citation>
    <scope>NUCLEOTIDE SEQUENCE [LARGE SCALE GENOMIC DNA]</scope>
    <source>
        <strain evidence="1">SpSt-1217</strain>
    </source>
</reference>
<dbReference type="EMBL" id="DSDK01000690">
    <property type="protein sequence ID" value="HDR52402.1"/>
    <property type="molecule type" value="Genomic_DNA"/>
</dbReference>
<organism evidence="1">
    <name type="scientific">Mariniphaga anaerophila</name>
    <dbReference type="NCBI Taxonomy" id="1484053"/>
    <lineage>
        <taxon>Bacteria</taxon>
        <taxon>Pseudomonadati</taxon>
        <taxon>Bacteroidota</taxon>
        <taxon>Bacteroidia</taxon>
        <taxon>Marinilabiliales</taxon>
        <taxon>Prolixibacteraceae</taxon>
        <taxon>Mariniphaga</taxon>
    </lineage>
</organism>
<comment type="caution">
    <text evidence="1">The sequence shown here is derived from an EMBL/GenBank/DDBJ whole genome shotgun (WGS) entry which is preliminary data.</text>
</comment>